<evidence type="ECO:0000259" key="1">
    <source>
        <dbReference type="PROSITE" id="PS50280"/>
    </source>
</evidence>
<dbReference type="EMBL" id="ML976616">
    <property type="protein sequence ID" value="KAF1845584.1"/>
    <property type="molecule type" value="Genomic_DNA"/>
</dbReference>
<name>A0A9P4L8V5_9PLEO</name>
<dbReference type="Gene3D" id="2.170.270.10">
    <property type="entry name" value="SET domain"/>
    <property type="match status" value="1"/>
</dbReference>
<evidence type="ECO:0000313" key="2">
    <source>
        <dbReference type="EMBL" id="KAF1845584.1"/>
    </source>
</evidence>
<dbReference type="PANTHER" id="PTHR47643">
    <property type="entry name" value="TPR DOMAIN PROTEIN (AFU_ORTHOLOGUE AFUA_5G12710)"/>
    <property type="match status" value="1"/>
</dbReference>
<organism evidence="2 3">
    <name type="scientific">Cucurbitaria berberidis CBS 394.84</name>
    <dbReference type="NCBI Taxonomy" id="1168544"/>
    <lineage>
        <taxon>Eukaryota</taxon>
        <taxon>Fungi</taxon>
        <taxon>Dikarya</taxon>
        <taxon>Ascomycota</taxon>
        <taxon>Pezizomycotina</taxon>
        <taxon>Dothideomycetes</taxon>
        <taxon>Pleosporomycetidae</taxon>
        <taxon>Pleosporales</taxon>
        <taxon>Pleosporineae</taxon>
        <taxon>Cucurbitariaceae</taxon>
        <taxon>Cucurbitaria</taxon>
    </lineage>
</organism>
<dbReference type="PROSITE" id="PS50280">
    <property type="entry name" value="SET"/>
    <property type="match status" value="1"/>
</dbReference>
<dbReference type="Pfam" id="PF00856">
    <property type="entry name" value="SET"/>
    <property type="match status" value="1"/>
</dbReference>
<feature type="domain" description="SET" evidence="1">
    <location>
        <begin position="351"/>
        <end position="534"/>
    </location>
</feature>
<evidence type="ECO:0000313" key="3">
    <source>
        <dbReference type="Proteomes" id="UP000800039"/>
    </source>
</evidence>
<sequence>MARPDPIRNTYEEFPDELKELLKTGQNEMGRNPSTVPSRDILLHNHEWHLKFLVESAMPARNFVLPPAYPPSRASASEAKRVGIEDLRIDLRNPNDFILLRAITGPYVYSSTVTIVEGEYGQAARLTVCNLEDSIIDPIIPVGSILAIKQPCWSRLPTGSYHLRVDHPSDLEFLNQADGGVPKKWRNTEDVEENKDAATWKKDGDVMFLQKRFRKALELYNRAHARAASSLDVAAQIDNYRKRCGVDLVLLRFDAAAYDLSQAVSLYAKSNPSLFSSQLTEPSIIEAWLHNRSTDDPLNIASILPRPLKGLANRIKFDLAIYQTTPKYNLERISSYVGPLTLHMDVANYISDAEIKQTQHHGRGLFAARAFRCGDLITAEKAFALPAYLFNDRSTECSLYSLGDGTATDRAGALLFKELVQKLRHNPSLRESFFDLDDGGYWKERGWEAKEGDDIPVDVFRIEHIRRRNCFSAPLRSLDLLTIPSPVHNGFWIHSSYINHACLPNSARTFIGDILLLRATRDIAKDEELTSQYVAPELMYEERQEKFMGTWGFACDCTLCAVDKTVGMKLEGERMAIFEDLKSVAQRVGSKPTVRVLKRFTRRLRDLEALFVDNTYAKLPRLCLVHPTLFLTEAWRTLKNVDKTIGSATNLLRYFGIITSVEEERFKVLENSGLVNVETLRALKYMAEGYDCKGRTQVAGQIRKVASVWFRIITGADLGIDEFMRA</sequence>
<protein>
    <submittedName>
        <fullName evidence="2">SET domain-containing protein</fullName>
    </submittedName>
</protein>
<dbReference type="OrthoDB" id="438641at2759"/>
<dbReference type="GeneID" id="63846114"/>
<keyword evidence="3" id="KW-1185">Reference proteome</keyword>
<dbReference type="Proteomes" id="UP000800039">
    <property type="component" value="Unassembled WGS sequence"/>
</dbReference>
<dbReference type="CDD" id="cd20071">
    <property type="entry name" value="SET_SMYD"/>
    <property type="match status" value="1"/>
</dbReference>
<dbReference type="InterPro" id="IPR001214">
    <property type="entry name" value="SET_dom"/>
</dbReference>
<dbReference type="PANTHER" id="PTHR47643:SF2">
    <property type="entry name" value="TPR DOMAIN PROTEIN (AFU_ORTHOLOGUE AFUA_5G12710)"/>
    <property type="match status" value="1"/>
</dbReference>
<dbReference type="SUPFAM" id="SSF82199">
    <property type="entry name" value="SET domain"/>
    <property type="match status" value="1"/>
</dbReference>
<dbReference type="RefSeq" id="XP_040788147.1">
    <property type="nucleotide sequence ID" value="XM_040928862.1"/>
</dbReference>
<comment type="caution">
    <text evidence="2">The sequence shown here is derived from an EMBL/GenBank/DDBJ whole genome shotgun (WGS) entry which is preliminary data.</text>
</comment>
<dbReference type="AlphaFoldDB" id="A0A9P4L8V5"/>
<dbReference type="InterPro" id="IPR046341">
    <property type="entry name" value="SET_dom_sf"/>
</dbReference>
<proteinExistence type="predicted"/>
<dbReference type="InterPro" id="IPR053209">
    <property type="entry name" value="Gramillin-biosynth_MTr"/>
</dbReference>
<accession>A0A9P4L8V5</accession>
<gene>
    <name evidence="2" type="ORF">K460DRAFT_286117</name>
</gene>
<reference evidence="2" key="1">
    <citation type="submission" date="2020-01" db="EMBL/GenBank/DDBJ databases">
        <authorList>
            <consortium name="DOE Joint Genome Institute"/>
            <person name="Haridas S."/>
            <person name="Albert R."/>
            <person name="Binder M."/>
            <person name="Bloem J."/>
            <person name="Labutti K."/>
            <person name="Salamov A."/>
            <person name="Andreopoulos B."/>
            <person name="Baker S.E."/>
            <person name="Barry K."/>
            <person name="Bills G."/>
            <person name="Bluhm B.H."/>
            <person name="Cannon C."/>
            <person name="Castanera R."/>
            <person name="Culley D.E."/>
            <person name="Daum C."/>
            <person name="Ezra D."/>
            <person name="Gonzalez J.B."/>
            <person name="Henrissat B."/>
            <person name="Kuo A."/>
            <person name="Liang C."/>
            <person name="Lipzen A."/>
            <person name="Lutzoni F."/>
            <person name="Magnuson J."/>
            <person name="Mondo S."/>
            <person name="Nolan M."/>
            <person name="Ohm R."/>
            <person name="Pangilinan J."/>
            <person name="Park H.-J."/>
            <person name="Ramirez L."/>
            <person name="Alfaro M."/>
            <person name="Sun H."/>
            <person name="Tritt A."/>
            <person name="Yoshinaga Y."/>
            <person name="Zwiers L.-H."/>
            <person name="Turgeon B.G."/>
            <person name="Goodwin S.B."/>
            <person name="Spatafora J.W."/>
            <person name="Crous P.W."/>
            <person name="Grigoriev I.V."/>
        </authorList>
    </citation>
    <scope>NUCLEOTIDE SEQUENCE</scope>
    <source>
        <strain evidence="2">CBS 394.84</strain>
    </source>
</reference>